<protein>
    <submittedName>
        <fullName evidence="2">Uncharacterized protein</fullName>
    </submittedName>
</protein>
<dbReference type="RefSeq" id="WP_141995882.1">
    <property type="nucleotide sequence ID" value="NZ_VFML01000001.1"/>
</dbReference>
<dbReference type="NCBIfam" id="NF033218">
    <property type="entry name" value="anchor_AmaP"/>
    <property type="match status" value="1"/>
</dbReference>
<dbReference type="Proteomes" id="UP000320876">
    <property type="component" value="Unassembled WGS sequence"/>
</dbReference>
<evidence type="ECO:0000256" key="1">
    <source>
        <dbReference type="SAM" id="Phobius"/>
    </source>
</evidence>
<evidence type="ECO:0000313" key="2">
    <source>
        <dbReference type="EMBL" id="TQJ01022.1"/>
    </source>
</evidence>
<accession>A0A542DD87</accession>
<name>A0A542DD87_AMYCI</name>
<sequence length="200" mass="21712">MSRTSTSTKALARSYRAERTLTFVLGLLGLLAGVAALVVSLGWLGGFRAQRPILDPIAVDWLGTRPVLAKTVAIVVGVLLLVFGLWWFVRSLRPEGRPDIELDRSVGSELTVTSGAIASAVQADAESVQGVHRARVRAVGDPADPALRISIWLREGSDLRAVWEELDTTVLTRARESLGIEALPTAVRLELDAAERRRVR</sequence>
<gene>
    <name evidence="2" type="ORF">FB471_0684</name>
</gene>
<dbReference type="AlphaFoldDB" id="A0A542DD87"/>
<keyword evidence="1" id="KW-1133">Transmembrane helix</keyword>
<dbReference type="OrthoDB" id="5186521at2"/>
<keyword evidence="1" id="KW-0812">Transmembrane</keyword>
<feature type="transmembrane region" description="Helical" evidence="1">
    <location>
        <begin position="21"/>
        <end position="47"/>
    </location>
</feature>
<dbReference type="EMBL" id="VFML01000001">
    <property type="protein sequence ID" value="TQJ01022.1"/>
    <property type="molecule type" value="Genomic_DNA"/>
</dbReference>
<proteinExistence type="predicted"/>
<keyword evidence="1" id="KW-0472">Membrane</keyword>
<keyword evidence="3" id="KW-1185">Reference proteome</keyword>
<comment type="caution">
    <text evidence="2">The sequence shown here is derived from an EMBL/GenBank/DDBJ whole genome shotgun (WGS) entry which is preliminary data.</text>
</comment>
<feature type="transmembrane region" description="Helical" evidence="1">
    <location>
        <begin position="67"/>
        <end position="89"/>
    </location>
</feature>
<organism evidence="2 3">
    <name type="scientific">Amycolatopsis cihanbeyliensis</name>
    <dbReference type="NCBI Taxonomy" id="1128664"/>
    <lineage>
        <taxon>Bacteria</taxon>
        <taxon>Bacillati</taxon>
        <taxon>Actinomycetota</taxon>
        <taxon>Actinomycetes</taxon>
        <taxon>Pseudonocardiales</taxon>
        <taxon>Pseudonocardiaceae</taxon>
        <taxon>Amycolatopsis</taxon>
    </lineage>
</organism>
<evidence type="ECO:0000313" key="3">
    <source>
        <dbReference type="Proteomes" id="UP000320876"/>
    </source>
</evidence>
<reference evidence="2 3" key="1">
    <citation type="submission" date="2019-06" db="EMBL/GenBank/DDBJ databases">
        <title>Sequencing the genomes of 1000 actinobacteria strains.</title>
        <authorList>
            <person name="Klenk H.-P."/>
        </authorList>
    </citation>
    <scope>NUCLEOTIDE SEQUENCE [LARGE SCALE GENOMIC DNA]</scope>
    <source>
        <strain evidence="2 3">DSM 45679</strain>
    </source>
</reference>